<evidence type="ECO:0000313" key="1">
    <source>
        <dbReference type="EMBL" id="AEL79463.1"/>
    </source>
</evidence>
<gene>
    <name evidence="1" type="ordered locus">Dde_4054</name>
</gene>
<proteinExistence type="predicted"/>
<dbReference type="Proteomes" id="UP000002710">
    <property type="component" value="Chromosome"/>
</dbReference>
<dbReference type="KEGG" id="dde:Dde_4054"/>
<reference evidence="1 2" key="1">
    <citation type="journal article" date="2011" name="J. Bacteriol.">
        <title>Complete genome sequence and updated annotation of Desulfovibrio alaskensis G20.</title>
        <authorList>
            <person name="Hauser L.J."/>
            <person name="Land M.L."/>
            <person name="Brown S.D."/>
            <person name="Larimer F."/>
            <person name="Keller K.L."/>
            <person name="Rapp-Giles B.J."/>
            <person name="Price M.N."/>
            <person name="Lin M."/>
            <person name="Bruce D.C."/>
            <person name="Detter J.C."/>
            <person name="Tapia R."/>
            <person name="Han C.S."/>
            <person name="Goodwin L.A."/>
            <person name="Cheng J.F."/>
            <person name="Pitluck S."/>
            <person name="Copeland A."/>
            <person name="Lucas S."/>
            <person name="Nolan M."/>
            <person name="Lapidus A.L."/>
            <person name="Palumbo A.V."/>
            <person name="Wall J.D."/>
        </authorList>
    </citation>
    <scope>NUCLEOTIDE SEQUENCE [LARGE SCALE GENOMIC DNA]</scope>
    <source>
        <strain evidence="2">ATCC BAA 1058 / DSM 17464 / G20</strain>
    </source>
</reference>
<keyword evidence="2" id="KW-1185">Reference proteome</keyword>
<dbReference type="HOGENOM" id="CLU_3117071_0_0_7"/>
<sequence>MAQGVCGIECCLRAASGVRSVLVLQYPVLRYCFMAVKKRHTVRCAVLLFS</sequence>
<accession>F9XXL0</accession>
<dbReference type="STRING" id="207559.Dde_4054"/>
<name>F9XXL0_OLEA2</name>
<evidence type="ECO:0000313" key="2">
    <source>
        <dbReference type="Proteomes" id="UP000002710"/>
    </source>
</evidence>
<dbReference type="AlphaFoldDB" id="F9XXL0"/>
<protein>
    <submittedName>
        <fullName evidence="1">Uncharacterized protein</fullName>
    </submittedName>
</protein>
<dbReference type="EMBL" id="CP000112">
    <property type="protein sequence ID" value="AEL79463.1"/>
    <property type="molecule type" value="Genomic_DNA"/>
</dbReference>
<organism evidence="1 2">
    <name type="scientific">Oleidesulfovibrio alaskensis (strain ATCC BAA-1058 / DSM 17464 / G20)</name>
    <name type="common">Desulfovibrio alaskensis</name>
    <dbReference type="NCBI Taxonomy" id="207559"/>
    <lineage>
        <taxon>Bacteria</taxon>
        <taxon>Pseudomonadati</taxon>
        <taxon>Thermodesulfobacteriota</taxon>
        <taxon>Desulfovibrionia</taxon>
        <taxon>Desulfovibrionales</taxon>
        <taxon>Desulfovibrionaceae</taxon>
        <taxon>Oleidesulfovibrio</taxon>
    </lineage>
</organism>